<feature type="transmembrane region" description="Helical" evidence="6">
    <location>
        <begin position="132"/>
        <end position="150"/>
    </location>
</feature>
<dbReference type="Proteomes" id="UP001398420">
    <property type="component" value="Unassembled WGS sequence"/>
</dbReference>
<feature type="transmembrane region" description="Helical" evidence="6">
    <location>
        <begin position="323"/>
        <end position="341"/>
    </location>
</feature>
<keyword evidence="5 6" id="KW-0472">Membrane</keyword>
<dbReference type="InterPro" id="IPR050495">
    <property type="entry name" value="ATG22/LtaA_families"/>
</dbReference>
<evidence type="ECO:0000313" key="9">
    <source>
        <dbReference type="Proteomes" id="UP001398420"/>
    </source>
</evidence>
<keyword evidence="3 6" id="KW-0812">Transmembrane</keyword>
<dbReference type="PROSITE" id="PS50850">
    <property type="entry name" value="MFS"/>
    <property type="match status" value="1"/>
</dbReference>
<evidence type="ECO:0000256" key="5">
    <source>
        <dbReference type="ARBA" id="ARBA00023136"/>
    </source>
</evidence>
<comment type="subcellular location">
    <subcellularLocation>
        <location evidence="1">Cell membrane</location>
        <topology evidence="1">Multi-pass membrane protein</topology>
    </subcellularLocation>
</comment>
<evidence type="ECO:0000259" key="7">
    <source>
        <dbReference type="PROSITE" id="PS50850"/>
    </source>
</evidence>
<dbReference type="InterPro" id="IPR036259">
    <property type="entry name" value="MFS_trans_sf"/>
</dbReference>
<dbReference type="Gene3D" id="1.20.1250.20">
    <property type="entry name" value="MFS general substrate transporter like domains"/>
    <property type="match status" value="1"/>
</dbReference>
<evidence type="ECO:0000256" key="3">
    <source>
        <dbReference type="ARBA" id="ARBA00022692"/>
    </source>
</evidence>
<feature type="transmembrane region" description="Helical" evidence="6">
    <location>
        <begin position="261"/>
        <end position="288"/>
    </location>
</feature>
<dbReference type="EMBL" id="JBCEWA010000001">
    <property type="protein sequence ID" value="MEL5986894.1"/>
    <property type="molecule type" value="Genomic_DNA"/>
</dbReference>
<feature type="transmembrane region" description="Helical" evidence="6">
    <location>
        <begin position="294"/>
        <end position="314"/>
    </location>
</feature>
<keyword evidence="2" id="KW-0813">Transport</keyword>
<dbReference type="InterPro" id="IPR024671">
    <property type="entry name" value="Atg22-like"/>
</dbReference>
<organism evidence="8 9">
    <name type="scientific">Kurthia gibsonii</name>
    <dbReference type="NCBI Taxonomy" id="33946"/>
    <lineage>
        <taxon>Bacteria</taxon>
        <taxon>Bacillati</taxon>
        <taxon>Bacillota</taxon>
        <taxon>Bacilli</taxon>
        <taxon>Bacillales</taxon>
        <taxon>Caryophanaceae</taxon>
        <taxon>Kurthia</taxon>
    </lineage>
</organism>
<feature type="transmembrane region" description="Helical" evidence="6">
    <location>
        <begin position="102"/>
        <end position="120"/>
    </location>
</feature>
<dbReference type="SUPFAM" id="SSF103473">
    <property type="entry name" value="MFS general substrate transporter"/>
    <property type="match status" value="1"/>
</dbReference>
<dbReference type="PANTHER" id="PTHR23519">
    <property type="entry name" value="AUTOPHAGY-RELATED PROTEIN 22"/>
    <property type="match status" value="1"/>
</dbReference>
<feature type="transmembrane region" description="Helical" evidence="6">
    <location>
        <begin position="347"/>
        <end position="369"/>
    </location>
</feature>
<feature type="transmembrane region" description="Helical" evidence="6">
    <location>
        <begin position="20"/>
        <end position="40"/>
    </location>
</feature>
<feature type="transmembrane region" description="Helical" evidence="6">
    <location>
        <begin position="171"/>
        <end position="194"/>
    </location>
</feature>
<evidence type="ECO:0000256" key="6">
    <source>
        <dbReference type="SAM" id="Phobius"/>
    </source>
</evidence>
<keyword evidence="9" id="KW-1185">Reference proteome</keyword>
<dbReference type="PANTHER" id="PTHR23519:SF1">
    <property type="entry name" value="AUTOPHAGY-RELATED PROTEIN 22"/>
    <property type="match status" value="1"/>
</dbReference>
<name>A0ABU9LHU1_9BACL</name>
<feature type="transmembrane region" description="Helical" evidence="6">
    <location>
        <begin position="413"/>
        <end position="432"/>
    </location>
</feature>
<dbReference type="Pfam" id="PF11700">
    <property type="entry name" value="ATG22"/>
    <property type="match status" value="1"/>
</dbReference>
<keyword evidence="4 6" id="KW-1133">Transmembrane helix</keyword>
<feature type="transmembrane region" description="Helical" evidence="6">
    <location>
        <begin position="381"/>
        <end position="407"/>
    </location>
</feature>
<sequence length="440" mass="48988">MKEEAESIEAKQRKRSSSWAIYASLPIISWALYDFANTIFSSNINTVFFPFYMDEVLGTNEEKQQLASTFISYANAVASLLLVIFSPLFGVWIDQTGYKKKVIVWFASTSIFFTFMMGIFGEMNLQSTIGGVPLSLFIVVICFVIAKFFYNSSLVFYDAMMPDLGKSEDMPLISGFGVAVGYLGTIFGLLVYLLVNDGNYARAFIPTAILYLLFSLPLFFINRDQPIPKENRKKVRFLTGYKEIIQTFKEMRQHRTIFKFMIAYFFINDALATTIAMMAVYAAAVLAFTSGQFILLYLVSTVAAIIGSFAFGYITKKSGANRAVTYVALLMVIALVIAAAATEQWMFWIAGSLFGISLGAIWVTSRTYIIELSPKEKQGQFFGLFAFSGKVSSIIGPAIYGSITFMLRSQGAVASRIALLSLVVMTLIGLIIHMKKLKTV</sequence>
<evidence type="ECO:0000313" key="8">
    <source>
        <dbReference type="EMBL" id="MEL5986894.1"/>
    </source>
</evidence>
<feature type="transmembrane region" description="Helical" evidence="6">
    <location>
        <begin position="200"/>
        <end position="221"/>
    </location>
</feature>
<gene>
    <name evidence="8" type="ORF">AAF454_00495</name>
</gene>
<dbReference type="RefSeq" id="WP_068455279.1">
    <property type="nucleotide sequence ID" value="NZ_JBCEWA010000001.1"/>
</dbReference>
<evidence type="ECO:0000256" key="2">
    <source>
        <dbReference type="ARBA" id="ARBA00022448"/>
    </source>
</evidence>
<feature type="transmembrane region" description="Helical" evidence="6">
    <location>
        <begin position="70"/>
        <end position="90"/>
    </location>
</feature>
<comment type="caution">
    <text evidence="8">The sequence shown here is derived from an EMBL/GenBank/DDBJ whole genome shotgun (WGS) entry which is preliminary data.</text>
</comment>
<evidence type="ECO:0000256" key="1">
    <source>
        <dbReference type="ARBA" id="ARBA00004651"/>
    </source>
</evidence>
<dbReference type="InterPro" id="IPR020846">
    <property type="entry name" value="MFS_dom"/>
</dbReference>
<proteinExistence type="predicted"/>
<feature type="domain" description="Major facilitator superfamily (MFS) profile" evidence="7">
    <location>
        <begin position="256"/>
        <end position="440"/>
    </location>
</feature>
<protein>
    <submittedName>
        <fullName evidence="8">MFS transporter</fullName>
    </submittedName>
</protein>
<accession>A0ABU9LHU1</accession>
<reference evidence="8 9" key="1">
    <citation type="submission" date="2024-04" db="EMBL/GenBank/DDBJ databases">
        <authorList>
            <person name="Wu Y.S."/>
            <person name="Zhang L."/>
        </authorList>
    </citation>
    <scope>NUCLEOTIDE SEQUENCE [LARGE SCALE GENOMIC DNA]</scope>
    <source>
        <strain evidence="8 9">KG-01</strain>
    </source>
</reference>
<evidence type="ECO:0000256" key="4">
    <source>
        <dbReference type="ARBA" id="ARBA00022989"/>
    </source>
</evidence>